<dbReference type="AlphaFoldDB" id="A0A8H9KZ30"/>
<accession>A0A8H9KZ30</accession>
<dbReference type="Proteomes" id="UP000648535">
    <property type="component" value="Unassembled WGS sequence"/>
</dbReference>
<evidence type="ECO:0000313" key="1">
    <source>
        <dbReference type="EMBL" id="GGL07748.1"/>
    </source>
</evidence>
<gene>
    <name evidence="1" type="ORF">GCM10009769_27470</name>
</gene>
<evidence type="ECO:0000313" key="2">
    <source>
        <dbReference type="Proteomes" id="UP000648535"/>
    </source>
</evidence>
<sequence length="149" mass="16922">MGSQESSRATRASAFVTAAKLLHGEKYGYDRARTEYVNGKESVPIFCRHHARVFWQLPHDHLKGQGCPGCGGRRGASIEARRSKFLATARRVHAGRYRYDVESFVAAKLPVRIECPVHGWFRQRATNHLQGQGCSDCRLPNMRGSRRRR</sequence>
<organism evidence="1 2">
    <name type="scientific">Curtobacterium luteum</name>
    <dbReference type="NCBI Taxonomy" id="33881"/>
    <lineage>
        <taxon>Bacteria</taxon>
        <taxon>Bacillati</taxon>
        <taxon>Actinomycetota</taxon>
        <taxon>Actinomycetes</taxon>
        <taxon>Micrococcales</taxon>
        <taxon>Microbacteriaceae</taxon>
        <taxon>Curtobacterium</taxon>
    </lineage>
</organism>
<protein>
    <recommendedName>
        <fullName evidence="3">Zinc-ribbon domain-containing protein</fullName>
    </recommendedName>
</protein>
<proteinExistence type="predicted"/>
<evidence type="ECO:0008006" key="3">
    <source>
        <dbReference type="Google" id="ProtNLM"/>
    </source>
</evidence>
<dbReference type="EMBL" id="BMOI01000013">
    <property type="protein sequence ID" value="GGL07748.1"/>
    <property type="molecule type" value="Genomic_DNA"/>
</dbReference>
<comment type="caution">
    <text evidence="1">The sequence shown here is derived from an EMBL/GenBank/DDBJ whole genome shotgun (WGS) entry which is preliminary data.</text>
</comment>
<reference evidence="1" key="1">
    <citation type="journal article" date="2014" name="Int. J. Syst. Evol. Microbiol.">
        <title>Complete genome sequence of Corynebacterium casei LMG S-19264T (=DSM 44701T), isolated from a smear-ripened cheese.</title>
        <authorList>
            <consortium name="US DOE Joint Genome Institute (JGI-PGF)"/>
            <person name="Walter F."/>
            <person name="Albersmeier A."/>
            <person name="Kalinowski J."/>
            <person name="Ruckert C."/>
        </authorList>
    </citation>
    <scope>NUCLEOTIDE SEQUENCE</scope>
    <source>
        <strain evidence="1">JCM 1480</strain>
    </source>
</reference>
<reference evidence="1" key="2">
    <citation type="submission" date="2020-09" db="EMBL/GenBank/DDBJ databases">
        <authorList>
            <person name="Sun Q."/>
            <person name="Ohkuma M."/>
        </authorList>
    </citation>
    <scope>NUCLEOTIDE SEQUENCE</scope>
    <source>
        <strain evidence="1">JCM 1480</strain>
    </source>
</reference>
<name>A0A8H9KZ30_9MICO</name>